<dbReference type="WBParaSite" id="PSAMB.scaffold360size54655.g5002.t1">
    <property type="protein sequence ID" value="PSAMB.scaffold360size54655.g5002.t1"/>
    <property type="gene ID" value="PSAMB.scaffold360size54655.g5002"/>
</dbReference>
<evidence type="ECO:0000256" key="2">
    <source>
        <dbReference type="ARBA" id="ARBA00009403"/>
    </source>
</evidence>
<dbReference type="InterPro" id="IPR018073">
    <property type="entry name" value="Prot_inh_cystat_CS"/>
</dbReference>
<dbReference type="PROSITE" id="PS00640">
    <property type="entry name" value="THIOL_PROTEASE_ASN"/>
    <property type="match status" value="1"/>
</dbReference>
<dbReference type="InterPro" id="IPR000010">
    <property type="entry name" value="Cystatin_dom"/>
</dbReference>
<evidence type="ECO:0000256" key="10">
    <source>
        <dbReference type="SAM" id="SignalP"/>
    </source>
</evidence>
<feature type="domain" description="Cathepsin propeptide inhibitor" evidence="13">
    <location>
        <begin position="184"/>
        <end position="241"/>
    </location>
</feature>
<dbReference type="InterPro" id="IPR025661">
    <property type="entry name" value="Pept_asp_AS"/>
</dbReference>
<evidence type="ECO:0000313" key="15">
    <source>
        <dbReference type="WBParaSite" id="PSAMB.scaffold360size54655.g5002.t1"/>
    </source>
</evidence>
<dbReference type="Pfam" id="PF00031">
    <property type="entry name" value="Cystatin"/>
    <property type="match status" value="1"/>
</dbReference>
<keyword evidence="14" id="KW-1185">Reference proteome</keyword>
<dbReference type="PROSITE" id="PS00639">
    <property type="entry name" value="THIOL_PROTEASE_HIS"/>
    <property type="match status" value="1"/>
</dbReference>
<dbReference type="PROSITE" id="PS00139">
    <property type="entry name" value="THIOL_PROTEASE_CYS"/>
    <property type="match status" value="1"/>
</dbReference>
<feature type="chain" id="PRO_5037976890" evidence="10">
    <location>
        <begin position="21"/>
        <end position="481"/>
    </location>
</feature>
<dbReference type="PANTHER" id="PTHR12411">
    <property type="entry name" value="CYSTEINE PROTEASE FAMILY C1-RELATED"/>
    <property type="match status" value="1"/>
</dbReference>
<dbReference type="AlphaFoldDB" id="A0A914WAL4"/>
<name>A0A914WAL4_9BILA</name>
<dbReference type="PROSITE" id="PS00287">
    <property type="entry name" value="CYSTATIN"/>
    <property type="match status" value="1"/>
</dbReference>
<dbReference type="InterPro" id="IPR000668">
    <property type="entry name" value="Peptidase_C1A_C"/>
</dbReference>
<evidence type="ECO:0000313" key="14">
    <source>
        <dbReference type="Proteomes" id="UP000887566"/>
    </source>
</evidence>
<evidence type="ECO:0000256" key="1">
    <source>
        <dbReference type="ARBA" id="ARBA00008455"/>
    </source>
</evidence>
<feature type="domain" description="Peptidase C1A papain C-terminal" evidence="12">
    <location>
        <begin position="268"/>
        <end position="479"/>
    </location>
</feature>
<evidence type="ECO:0000256" key="5">
    <source>
        <dbReference type="ARBA" id="ARBA00022801"/>
    </source>
</evidence>
<dbReference type="SMART" id="SM00043">
    <property type="entry name" value="CY"/>
    <property type="match status" value="1"/>
</dbReference>
<dbReference type="CDD" id="cd02248">
    <property type="entry name" value="Peptidase_C1A"/>
    <property type="match status" value="1"/>
</dbReference>
<keyword evidence="9" id="KW-0325">Glycoprotein</keyword>
<evidence type="ECO:0000256" key="3">
    <source>
        <dbReference type="ARBA" id="ARBA00022670"/>
    </source>
</evidence>
<dbReference type="InterPro" id="IPR013128">
    <property type="entry name" value="Peptidase_C1A"/>
</dbReference>
<dbReference type="FunFam" id="3.90.70.10:FF:000130">
    <property type="entry name" value="Cysteine proteinase 1"/>
    <property type="match status" value="1"/>
</dbReference>
<dbReference type="Pfam" id="PF00112">
    <property type="entry name" value="Peptidase_C1"/>
    <property type="match status" value="1"/>
</dbReference>
<evidence type="ECO:0000256" key="7">
    <source>
        <dbReference type="ARBA" id="ARBA00023145"/>
    </source>
</evidence>
<accession>A0A914WAL4</accession>
<dbReference type="Gene3D" id="3.10.450.10">
    <property type="match status" value="1"/>
</dbReference>
<dbReference type="CDD" id="cd00042">
    <property type="entry name" value="CY"/>
    <property type="match status" value="1"/>
</dbReference>
<dbReference type="InterPro" id="IPR013201">
    <property type="entry name" value="Prot_inhib_I29"/>
</dbReference>
<keyword evidence="7" id="KW-0865">Zymogen</keyword>
<evidence type="ECO:0000259" key="11">
    <source>
        <dbReference type="SMART" id="SM00043"/>
    </source>
</evidence>
<feature type="signal peptide" evidence="10">
    <location>
        <begin position="1"/>
        <end position="20"/>
    </location>
</feature>
<reference evidence="15" key="1">
    <citation type="submission" date="2022-11" db="UniProtKB">
        <authorList>
            <consortium name="WormBaseParasite"/>
        </authorList>
    </citation>
    <scope>IDENTIFICATION</scope>
</reference>
<evidence type="ECO:0000256" key="9">
    <source>
        <dbReference type="ARBA" id="ARBA00023180"/>
    </source>
</evidence>
<dbReference type="PRINTS" id="PR00705">
    <property type="entry name" value="PAPAIN"/>
</dbReference>
<dbReference type="InterPro" id="IPR025660">
    <property type="entry name" value="Pept_his_AS"/>
</dbReference>
<evidence type="ECO:0000256" key="4">
    <source>
        <dbReference type="ARBA" id="ARBA00022729"/>
    </source>
</evidence>
<dbReference type="InterPro" id="IPR038765">
    <property type="entry name" value="Papain-like_cys_pep_sf"/>
</dbReference>
<dbReference type="GO" id="GO:0006508">
    <property type="term" value="P:proteolysis"/>
    <property type="evidence" value="ECO:0007669"/>
    <property type="project" value="UniProtKB-KW"/>
</dbReference>
<sequence length="481" mass="53929">MMKVLFIAAAVIAAISSANAQMPGGEIEIPVDEKLTALSWRAVNEGVNKGSNSLYHAAPIKIIKATSQVVAGTMYRLDVVIGESNCAKNKVSHQQFSAAKCTVKDGNSAKKQVCHFEIWEKIWEKFEQVTNKGCSAYTGSSETKLKTQQHKLRNGKDALFKVDKKSGKRLTSLKAGDYIAWNMFTDFIARHNKEYADKREMLQRFRVYKRNLRFVKMWQNNELGTAKYGETVFFDMSPKEFRKTMLPYKWQDNGLPSRKAEMPSANDIPTSFDWRDHDAVTPVKNQGACGSCWAFSVTGNIEGQWAAKKKTLVSLSEQELVDCDKVDQGCNGGLPSNAYLEIIRMGGLEPEKDYPYDGRGETCHLVKKEIAVYINDSVQLKPNETEMAAWLAKNGPISIGLNANAMQFYMGGVAHPWRIFCSPKHLDHGVLIVGYGVEGKKPYWIIKNSWGPSWGEKGYYRLYRGQNVCGVSEMATSAIVY</sequence>
<feature type="domain" description="Cystatin" evidence="11">
    <location>
        <begin position="21"/>
        <end position="135"/>
    </location>
</feature>
<dbReference type="InterPro" id="IPR039417">
    <property type="entry name" value="Peptidase_C1A_papain-like"/>
</dbReference>
<dbReference type="SMART" id="SM00848">
    <property type="entry name" value="Inhibitor_I29"/>
    <property type="match status" value="1"/>
</dbReference>
<keyword evidence="6" id="KW-0788">Thiol protease</keyword>
<evidence type="ECO:0000259" key="12">
    <source>
        <dbReference type="SMART" id="SM00645"/>
    </source>
</evidence>
<dbReference type="Pfam" id="PF08246">
    <property type="entry name" value="Inhibitor_I29"/>
    <property type="match status" value="1"/>
</dbReference>
<comment type="similarity">
    <text evidence="1">Belongs to the peptidase C1 family.</text>
</comment>
<dbReference type="GO" id="GO:0004869">
    <property type="term" value="F:cysteine-type endopeptidase inhibitor activity"/>
    <property type="evidence" value="ECO:0007669"/>
    <property type="project" value="InterPro"/>
</dbReference>
<keyword evidence="3" id="KW-0645">Protease</keyword>
<keyword evidence="4 10" id="KW-0732">Signal</keyword>
<dbReference type="Proteomes" id="UP000887566">
    <property type="component" value="Unplaced"/>
</dbReference>
<proteinExistence type="inferred from homology"/>
<dbReference type="InterPro" id="IPR046350">
    <property type="entry name" value="Cystatin_sf"/>
</dbReference>
<dbReference type="SMART" id="SM00645">
    <property type="entry name" value="Pept_C1"/>
    <property type="match status" value="1"/>
</dbReference>
<dbReference type="GO" id="GO:0008234">
    <property type="term" value="F:cysteine-type peptidase activity"/>
    <property type="evidence" value="ECO:0007669"/>
    <property type="project" value="UniProtKB-KW"/>
</dbReference>
<dbReference type="SUPFAM" id="SSF54403">
    <property type="entry name" value="Cystatin/monellin"/>
    <property type="match status" value="1"/>
</dbReference>
<keyword evidence="8" id="KW-1015">Disulfide bond</keyword>
<evidence type="ECO:0000259" key="13">
    <source>
        <dbReference type="SMART" id="SM00848"/>
    </source>
</evidence>
<evidence type="ECO:0000256" key="8">
    <source>
        <dbReference type="ARBA" id="ARBA00023157"/>
    </source>
</evidence>
<keyword evidence="5" id="KW-0378">Hydrolase</keyword>
<dbReference type="SUPFAM" id="SSF54001">
    <property type="entry name" value="Cysteine proteinases"/>
    <property type="match status" value="1"/>
</dbReference>
<dbReference type="InterPro" id="IPR000169">
    <property type="entry name" value="Pept_cys_AS"/>
</dbReference>
<comment type="similarity">
    <text evidence="2">Belongs to the cystatin family.</text>
</comment>
<protein>
    <submittedName>
        <fullName evidence="15">Cathepsin F</fullName>
    </submittedName>
</protein>
<dbReference type="Gene3D" id="3.90.70.10">
    <property type="entry name" value="Cysteine proteinases"/>
    <property type="match status" value="1"/>
</dbReference>
<organism evidence="14 15">
    <name type="scientific">Plectus sambesii</name>
    <dbReference type="NCBI Taxonomy" id="2011161"/>
    <lineage>
        <taxon>Eukaryota</taxon>
        <taxon>Metazoa</taxon>
        <taxon>Ecdysozoa</taxon>
        <taxon>Nematoda</taxon>
        <taxon>Chromadorea</taxon>
        <taxon>Plectida</taxon>
        <taxon>Plectina</taxon>
        <taxon>Plectoidea</taxon>
        <taxon>Plectidae</taxon>
        <taxon>Plectus</taxon>
    </lineage>
</organism>
<evidence type="ECO:0000256" key="6">
    <source>
        <dbReference type="ARBA" id="ARBA00022807"/>
    </source>
</evidence>